<protein>
    <submittedName>
        <fullName evidence="2">Uncharacterized protein</fullName>
    </submittedName>
</protein>
<name>A0A1X2Z2J9_BIFAD</name>
<evidence type="ECO:0000256" key="1">
    <source>
        <dbReference type="SAM" id="Phobius"/>
    </source>
</evidence>
<dbReference type="EMBL" id="LNKD01000001">
    <property type="protein sequence ID" value="OSG88632.1"/>
    <property type="molecule type" value="Genomic_DNA"/>
</dbReference>
<keyword evidence="1" id="KW-0812">Transmembrane</keyword>
<keyword evidence="1" id="KW-0472">Membrane</keyword>
<feature type="transmembrane region" description="Helical" evidence="1">
    <location>
        <begin position="108"/>
        <end position="132"/>
    </location>
</feature>
<organism evidence="2 3">
    <name type="scientific">Bifidobacterium adolescentis</name>
    <dbReference type="NCBI Taxonomy" id="1680"/>
    <lineage>
        <taxon>Bacteria</taxon>
        <taxon>Bacillati</taxon>
        <taxon>Actinomycetota</taxon>
        <taxon>Actinomycetes</taxon>
        <taxon>Bifidobacteriales</taxon>
        <taxon>Bifidobacteriaceae</taxon>
        <taxon>Bifidobacterium</taxon>
    </lineage>
</organism>
<dbReference type="AlphaFoldDB" id="A0A1X2Z2J9"/>
<sequence length="270" mass="30045">MGTKQQVRHNPPQLAAIITACVIPMIGVVAYVIFFTDLSQQVRRLLVRFVQWFNAQPWESIGHTTLIVLLWTVGTLAVIIGVASTGRVFGILNKWSLSTGELIRVTLAAIYCISADIACMICIIQFLGLKFIGWALSLPNRSGAFFGIMAIPVVGFIVAFDFLLVVFSVTGACPLESSPDMVSRLLLPKYCKIYCQLVDSAKKLADEADSAGETYYLHDVYGVGFPDGKSRDKWVVDNWDILEEYASYHPIVESALQDWRREQDSRNVEA</sequence>
<feature type="transmembrane region" description="Helical" evidence="1">
    <location>
        <begin position="66"/>
        <end position="88"/>
    </location>
</feature>
<gene>
    <name evidence="2" type="ORF">B0487_1551</name>
</gene>
<feature type="transmembrane region" description="Helical" evidence="1">
    <location>
        <begin position="14"/>
        <end position="34"/>
    </location>
</feature>
<dbReference type="RefSeq" id="WP_143240612.1">
    <property type="nucleotide sequence ID" value="NZ_LNKD01000001.1"/>
</dbReference>
<accession>A0A1X2Z2J9</accession>
<evidence type="ECO:0000313" key="3">
    <source>
        <dbReference type="Proteomes" id="UP000193377"/>
    </source>
</evidence>
<proteinExistence type="predicted"/>
<comment type="caution">
    <text evidence="2">The sequence shown here is derived from an EMBL/GenBank/DDBJ whole genome shotgun (WGS) entry which is preliminary data.</text>
</comment>
<dbReference type="PROSITE" id="PS51257">
    <property type="entry name" value="PROKAR_LIPOPROTEIN"/>
    <property type="match status" value="1"/>
</dbReference>
<keyword evidence="1" id="KW-1133">Transmembrane helix</keyword>
<feature type="transmembrane region" description="Helical" evidence="1">
    <location>
        <begin position="144"/>
        <end position="169"/>
    </location>
</feature>
<dbReference type="Proteomes" id="UP000193377">
    <property type="component" value="Unassembled WGS sequence"/>
</dbReference>
<reference evidence="2 3" key="1">
    <citation type="journal article" date="2016" name="Sci. Rep.">
        <title>Evaluation of genetic diversity among strains of the human gut commensal Bifidobacterium adolescentis.</title>
        <authorList>
            <person name="Duranti S."/>
            <person name="Milani C."/>
            <person name="Lugli G.A."/>
            <person name="Mancabelli L."/>
            <person name="Turroni F."/>
            <person name="Ferrario C."/>
            <person name="Mangifesta M."/>
            <person name="Viappiani A."/>
            <person name="Sanchez B."/>
            <person name="Margolles A."/>
            <person name="van Sinderen D."/>
            <person name="Ventura M."/>
        </authorList>
    </citation>
    <scope>NUCLEOTIDE SEQUENCE [LARGE SCALE GENOMIC DNA]</scope>
    <source>
        <strain evidence="2 3">487B</strain>
    </source>
</reference>
<evidence type="ECO:0000313" key="2">
    <source>
        <dbReference type="EMBL" id="OSG88632.1"/>
    </source>
</evidence>